<organism evidence="1 2">
    <name type="scientific">Eumeta variegata</name>
    <name type="common">Bagworm moth</name>
    <name type="synonym">Eumeta japonica</name>
    <dbReference type="NCBI Taxonomy" id="151549"/>
    <lineage>
        <taxon>Eukaryota</taxon>
        <taxon>Metazoa</taxon>
        <taxon>Ecdysozoa</taxon>
        <taxon>Arthropoda</taxon>
        <taxon>Hexapoda</taxon>
        <taxon>Insecta</taxon>
        <taxon>Pterygota</taxon>
        <taxon>Neoptera</taxon>
        <taxon>Endopterygota</taxon>
        <taxon>Lepidoptera</taxon>
        <taxon>Glossata</taxon>
        <taxon>Ditrysia</taxon>
        <taxon>Tineoidea</taxon>
        <taxon>Psychidae</taxon>
        <taxon>Oiketicinae</taxon>
        <taxon>Eumeta</taxon>
    </lineage>
</organism>
<gene>
    <name evidence="1" type="ORF">EVAR_69376_1</name>
</gene>
<dbReference type="Proteomes" id="UP000299102">
    <property type="component" value="Unassembled WGS sequence"/>
</dbReference>
<dbReference type="AlphaFoldDB" id="A0A4C1ZU46"/>
<sequence length="145" mass="16933">MLRAGAENRDTGEWEGHHDSERRGRAYWRRGLNVRLTPDLTENVYLFTYVYLFEKFFEVLSVFLVHSAKFAICTRRLFISCTPLIFDASLMKYELLSRHRRATFHKDIVCPFCSMPPTLLRSTWHSPLSFASRAARRANKAAARS</sequence>
<reference evidence="1 2" key="1">
    <citation type="journal article" date="2019" name="Commun. Biol.">
        <title>The bagworm genome reveals a unique fibroin gene that provides high tensile strength.</title>
        <authorList>
            <person name="Kono N."/>
            <person name="Nakamura H."/>
            <person name="Ohtoshi R."/>
            <person name="Tomita M."/>
            <person name="Numata K."/>
            <person name="Arakawa K."/>
        </authorList>
    </citation>
    <scope>NUCLEOTIDE SEQUENCE [LARGE SCALE GENOMIC DNA]</scope>
</reference>
<keyword evidence="2" id="KW-1185">Reference proteome</keyword>
<evidence type="ECO:0000313" key="1">
    <source>
        <dbReference type="EMBL" id="GBP91520.1"/>
    </source>
</evidence>
<accession>A0A4C1ZU46</accession>
<protein>
    <submittedName>
        <fullName evidence="1">Uncharacterized protein</fullName>
    </submittedName>
</protein>
<comment type="caution">
    <text evidence="1">The sequence shown here is derived from an EMBL/GenBank/DDBJ whole genome shotgun (WGS) entry which is preliminary data.</text>
</comment>
<proteinExistence type="predicted"/>
<evidence type="ECO:0000313" key="2">
    <source>
        <dbReference type="Proteomes" id="UP000299102"/>
    </source>
</evidence>
<name>A0A4C1ZU46_EUMVA</name>
<dbReference type="EMBL" id="BGZK01002177">
    <property type="protein sequence ID" value="GBP91520.1"/>
    <property type="molecule type" value="Genomic_DNA"/>
</dbReference>